<dbReference type="STRING" id="555500.I215_06492"/>
<dbReference type="Proteomes" id="UP000007364">
    <property type="component" value="Unassembled WGS sequence"/>
</dbReference>
<accession>K2QLE6</accession>
<gene>
    <name evidence="1" type="ORF">I215_06492</name>
</gene>
<reference evidence="1 2" key="1">
    <citation type="journal article" date="2012" name="J. Bacteriol.">
        <title>Genome Sequence of Galbibacter marinum Type Strain ck-I2-15.</title>
        <authorList>
            <person name="Lai Q."/>
            <person name="Li C."/>
            <person name="Shao Z."/>
        </authorList>
    </citation>
    <scope>NUCLEOTIDE SEQUENCE [LARGE SCALE GENOMIC DNA]</scope>
    <source>
        <strain evidence="2">ck-I2-15</strain>
    </source>
</reference>
<keyword evidence="2" id="KW-1185">Reference proteome</keyword>
<dbReference type="RefSeq" id="WP_008991168.1">
    <property type="nucleotide sequence ID" value="NZ_AMSG01000006.1"/>
</dbReference>
<evidence type="ECO:0008006" key="3">
    <source>
        <dbReference type="Google" id="ProtNLM"/>
    </source>
</evidence>
<dbReference type="AlphaFoldDB" id="K2QLE6"/>
<protein>
    <recommendedName>
        <fullName evidence="3">PLD phosphodiesterase domain-containing protein</fullName>
    </recommendedName>
</protein>
<evidence type="ECO:0000313" key="1">
    <source>
        <dbReference type="EMBL" id="EKF55587.1"/>
    </source>
</evidence>
<sequence length="439" mass="51328">MPFKSFFENPDDYQNSNHYLQGGSPKLLKTIIDTIEGNIDAIEEVNLCWYLFNNKILHNYLKRIAQKGIKVNVITIPLEGYDNKSAQKLTDIDTNVIGQSQYTKYSLAEEIFKDYYFNNYANYNIYFFNHIYVRSRYIKQFSKGDFPYSLHIKNGYIKKKDGYISLLSSSNLAVRDKVKYESLLIIEDELGYEDNTRQFFNDIIANSIHIKSFNKNFNILRRELKPLTTANNSKNFYSAPFYFDSANKMEEKLITHIKTAKKEIIICGQHLSAFDYKFYNPFHSKINLQSNTKPGILRAISDMSLKGVNITYLSQTLATGNKEVDHKFRTLVNKKSYSNFYKHIKDNPSTAYYINANIHSKYIIIDDLLIFCTYNFTPTQFIYLDQVRIDSFEHMPKKSFYGIHCEVSSHVIIKDIPTINAFRENVTMLKNDPKTEKVL</sequence>
<comment type="caution">
    <text evidence="1">The sequence shown here is derived from an EMBL/GenBank/DDBJ whole genome shotgun (WGS) entry which is preliminary data.</text>
</comment>
<dbReference type="OrthoDB" id="5866172at2"/>
<name>K2QLE6_9FLAO</name>
<dbReference type="Gene3D" id="3.30.870.10">
    <property type="entry name" value="Endonuclease Chain A"/>
    <property type="match status" value="1"/>
</dbReference>
<dbReference type="EMBL" id="AMSG01000006">
    <property type="protein sequence ID" value="EKF55587.1"/>
    <property type="molecule type" value="Genomic_DNA"/>
</dbReference>
<organism evidence="1 2">
    <name type="scientific">Galbibacter marinus</name>
    <dbReference type="NCBI Taxonomy" id="555500"/>
    <lineage>
        <taxon>Bacteria</taxon>
        <taxon>Pseudomonadati</taxon>
        <taxon>Bacteroidota</taxon>
        <taxon>Flavobacteriia</taxon>
        <taxon>Flavobacteriales</taxon>
        <taxon>Flavobacteriaceae</taxon>
        <taxon>Galbibacter</taxon>
    </lineage>
</organism>
<proteinExistence type="predicted"/>
<evidence type="ECO:0000313" key="2">
    <source>
        <dbReference type="Proteomes" id="UP000007364"/>
    </source>
</evidence>
<dbReference type="SUPFAM" id="SSF56024">
    <property type="entry name" value="Phospholipase D/nuclease"/>
    <property type="match status" value="1"/>
</dbReference>